<accession>E8LUA1</accession>
<sequence>MKSSKRQWGLALLSVTAIAYSGASNALQLTSQDIQEGHPMAKTFEYSGWGCDGGNLSPQLSWQDIPQGTKSFAITAYDPDAPTGSGFWHWIALDIPAKTTQLPRGANISELGGQEVRIDYGSVGFGGACPPVADGMHRYQFTVWALPKAELGLNKDTPAAVVGFTLNSIALDKATLTATYTR</sequence>
<dbReference type="SUPFAM" id="SSF49777">
    <property type="entry name" value="PEBP-like"/>
    <property type="match status" value="1"/>
</dbReference>
<keyword evidence="3" id="KW-1185">Reference proteome</keyword>
<comment type="caution">
    <text evidence="2">The sequence shown here is derived from an EMBL/GenBank/DDBJ whole genome shotgun (WGS) entry which is preliminary data.</text>
</comment>
<dbReference type="InterPro" id="IPR005247">
    <property type="entry name" value="YbhB_YbcL/LppC-like"/>
</dbReference>
<organism evidence="2 3">
    <name type="scientific">Vibrio brasiliensis LMG 20546</name>
    <dbReference type="NCBI Taxonomy" id="945543"/>
    <lineage>
        <taxon>Bacteria</taxon>
        <taxon>Pseudomonadati</taxon>
        <taxon>Pseudomonadota</taxon>
        <taxon>Gammaproteobacteria</taxon>
        <taxon>Vibrionales</taxon>
        <taxon>Vibrionaceae</taxon>
        <taxon>Vibrio</taxon>
        <taxon>Vibrio oreintalis group</taxon>
    </lineage>
</organism>
<dbReference type="RefSeq" id="WP_006879410.1">
    <property type="nucleotide sequence ID" value="NZ_AEVS01000062.1"/>
</dbReference>
<proteinExistence type="predicted"/>
<evidence type="ECO:0000313" key="3">
    <source>
        <dbReference type="Proteomes" id="UP000004371"/>
    </source>
</evidence>
<dbReference type="InterPro" id="IPR036610">
    <property type="entry name" value="PEBP-like_sf"/>
</dbReference>
<dbReference type="AlphaFoldDB" id="E8LUA1"/>
<gene>
    <name evidence="2" type="ORF">VIBR0546_21825</name>
</gene>
<feature type="chain" id="PRO_5003227560" evidence="1">
    <location>
        <begin position="27"/>
        <end position="182"/>
    </location>
</feature>
<dbReference type="PANTHER" id="PTHR30289">
    <property type="entry name" value="UNCHARACTERIZED PROTEIN YBCL-RELATED"/>
    <property type="match status" value="1"/>
</dbReference>
<evidence type="ECO:0000256" key="1">
    <source>
        <dbReference type="SAM" id="SignalP"/>
    </source>
</evidence>
<dbReference type="PANTHER" id="PTHR30289:SF1">
    <property type="entry name" value="PEBP (PHOSPHATIDYLETHANOLAMINE-BINDING PROTEIN) FAMILY PROTEIN"/>
    <property type="match status" value="1"/>
</dbReference>
<dbReference type="eggNOG" id="COG1881">
    <property type="taxonomic scope" value="Bacteria"/>
</dbReference>
<dbReference type="OrthoDB" id="9797506at2"/>
<feature type="signal peptide" evidence="1">
    <location>
        <begin position="1"/>
        <end position="26"/>
    </location>
</feature>
<name>E8LUA1_9VIBR</name>
<keyword evidence="1" id="KW-0732">Signal</keyword>
<evidence type="ECO:0000313" key="2">
    <source>
        <dbReference type="EMBL" id="EGA65766.1"/>
    </source>
</evidence>
<reference evidence="2 3" key="1">
    <citation type="journal article" date="2012" name="Int. J. Syst. Evol. Microbiol.">
        <title>Vibrio caribbeanicus sp. nov., isolated from the marine sponge Scleritoderma cyanea.</title>
        <authorList>
            <person name="Hoffmann M."/>
            <person name="Monday S.R."/>
            <person name="Allard M.W."/>
            <person name="Strain E.A."/>
            <person name="Whittaker P."/>
            <person name="Naum M."/>
            <person name="McCarthy P.J."/>
            <person name="Lopez J.V."/>
            <person name="Fischer M."/>
            <person name="Brown E.W."/>
        </authorList>
    </citation>
    <scope>NUCLEOTIDE SEQUENCE [LARGE SCALE GENOMIC DNA]</scope>
    <source>
        <strain evidence="2 3">LMG 20546</strain>
    </source>
</reference>
<dbReference type="Pfam" id="PF01161">
    <property type="entry name" value="PBP"/>
    <property type="match status" value="1"/>
</dbReference>
<protein>
    <submittedName>
        <fullName evidence="2">Putative outer membrane protein</fullName>
    </submittedName>
</protein>
<dbReference type="EMBL" id="AEVS01000062">
    <property type="protein sequence ID" value="EGA65766.1"/>
    <property type="molecule type" value="Genomic_DNA"/>
</dbReference>
<dbReference type="STRING" id="945543.VIBR0546_21825"/>
<dbReference type="Gene3D" id="3.90.280.10">
    <property type="entry name" value="PEBP-like"/>
    <property type="match status" value="1"/>
</dbReference>
<dbReference type="Proteomes" id="UP000004371">
    <property type="component" value="Unassembled WGS sequence"/>
</dbReference>
<dbReference type="InterPro" id="IPR008914">
    <property type="entry name" value="PEBP"/>
</dbReference>
<dbReference type="NCBIfam" id="TIGR00481">
    <property type="entry name" value="YbhB/YbcL family Raf kinase inhibitor-like protein"/>
    <property type="match status" value="1"/>
</dbReference>
<dbReference type="CDD" id="cd00865">
    <property type="entry name" value="PEBP_bact_arch"/>
    <property type="match status" value="1"/>
</dbReference>